<organism evidence="6 7">
    <name type="scientific">Piloderma croceum (strain F 1598)</name>
    <dbReference type="NCBI Taxonomy" id="765440"/>
    <lineage>
        <taxon>Eukaryota</taxon>
        <taxon>Fungi</taxon>
        <taxon>Dikarya</taxon>
        <taxon>Basidiomycota</taxon>
        <taxon>Agaricomycotina</taxon>
        <taxon>Agaricomycetes</taxon>
        <taxon>Agaricomycetidae</taxon>
        <taxon>Atheliales</taxon>
        <taxon>Atheliaceae</taxon>
        <taxon>Piloderma</taxon>
    </lineage>
</organism>
<dbReference type="Gene3D" id="1.10.1280.10">
    <property type="entry name" value="Di-copper center containing domain from catechol oxidase"/>
    <property type="match status" value="1"/>
</dbReference>
<evidence type="ECO:0000259" key="4">
    <source>
        <dbReference type="PROSITE" id="PS00497"/>
    </source>
</evidence>
<keyword evidence="1" id="KW-0479">Metal-binding</keyword>
<sequence>MIGLLILVLLCSNIVNLSSGMATPKCTKPSLRREWRTLGYDGQKAFIDAIKCLSHLPHESLIPTGATPGLPPILTNSSLYDDVVYVHMDATNSAHSTGLFLPWHRLYLHTMEGLLKKKCGYKGYMTYWDWTIDSHNIEHAPLFNADPVIGFGTFPDASTNFSLSNGAFHDIIRAYPLAHHIQRNYTLKSWQTPLFSWPFPLPQKEANSTQTPAEYVKITTSFIGNFTAFQYYMDGYGLQGMHGATHTSLGGNIKDLSHSPNDPIFFLHHGQLDRVWAAWQAHHPRNHNTIAGFVVQDLDDFDAHPLGTGMPVTDDTAIYMAGIGPDAKIHDVLSTTGGYLCYQYAT</sequence>
<dbReference type="HOGENOM" id="CLU_035914_1_3_1"/>
<dbReference type="AlphaFoldDB" id="A0A0C3B766"/>
<dbReference type="GO" id="GO:0016491">
    <property type="term" value="F:oxidoreductase activity"/>
    <property type="evidence" value="ECO:0007669"/>
    <property type="project" value="InterPro"/>
</dbReference>
<feature type="chain" id="PRO_5002161510" description="Tyrosinase copper-binding domain-containing protein" evidence="3">
    <location>
        <begin position="21"/>
        <end position="346"/>
    </location>
</feature>
<dbReference type="InterPro" id="IPR008922">
    <property type="entry name" value="Di-copper_centre_dom_sf"/>
</dbReference>
<dbReference type="EMBL" id="KN833091">
    <property type="protein sequence ID" value="KIM73147.1"/>
    <property type="molecule type" value="Genomic_DNA"/>
</dbReference>
<dbReference type="Pfam" id="PF00264">
    <property type="entry name" value="Tyrosinase"/>
    <property type="match status" value="1"/>
</dbReference>
<dbReference type="PRINTS" id="PR00092">
    <property type="entry name" value="TYROSINASE"/>
</dbReference>
<evidence type="ECO:0000313" key="7">
    <source>
        <dbReference type="Proteomes" id="UP000054166"/>
    </source>
</evidence>
<name>A0A0C3B766_PILCF</name>
<dbReference type="InterPro" id="IPR002227">
    <property type="entry name" value="Tyrosinase_Cu-bd"/>
</dbReference>
<feature type="signal peptide" evidence="3">
    <location>
        <begin position="1"/>
        <end position="20"/>
    </location>
</feature>
<feature type="domain" description="Tyrosinase copper-binding" evidence="4">
    <location>
        <begin position="95"/>
        <end position="112"/>
    </location>
</feature>
<evidence type="ECO:0000313" key="6">
    <source>
        <dbReference type="EMBL" id="KIM73147.1"/>
    </source>
</evidence>
<dbReference type="InParanoid" id="A0A0C3B766"/>
<proteinExistence type="predicted"/>
<gene>
    <name evidence="6" type="ORF">PILCRDRAFT_732380</name>
</gene>
<keyword evidence="7" id="KW-1185">Reference proteome</keyword>
<dbReference type="GO" id="GO:0046872">
    <property type="term" value="F:metal ion binding"/>
    <property type="evidence" value="ECO:0007669"/>
    <property type="project" value="UniProtKB-KW"/>
</dbReference>
<accession>A0A0C3B766</accession>
<dbReference type="SUPFAM" id="SSF48056">
    <property type="entry name" value="Di-copper centre-containing domain"/>
    <property type="match status" value="1"/>
</dbReference>
<evidence type="ECO:0000256" key="3">
    <source>
        <dbReference type="SAM" id="SignalP"/>
    </source>
</evidence>
<evidence type="ECO:0000256" key="1">
    <source>
        <dbReference type="ARBA" id="ARBA00022723"/>
    </source>
</evidence>
<dbReference type="PANTHER" id="PTHR11474:SF126">
    <property type="entry name" value="TYROSINASE-LIKE PROTEIN TYR-1-RELATED"/>
    <property type="match status" value="1"/>
</dbReference>
<dbReference type="InterPro" id="IPR050316">
    <property type="entry name" value="Tyrosinase/Hemocyanin"/>
</dbReference>
<dbReference type="Proteomes" id="UP000054166">
    <property type="component" value="Unassembled WGS sequence"/>
</dbReference>
<dbReference type="PANTHER" id="PTHR11474">
    <property type="entry name" value="TYROSINASE FAMILY MEMBER"/>
    <property type="match status" value="1"/>
</dbReference>
<evidence type="ECO:0000259" key="5">
    <source>
        <dbReference type="PROSITE" id="PS00498"/>
    </source>
</evidence>
<reference evidence="6 7" key="1">
    <citation type="submission" date="2014-04" db="EMBL/GenBank/DDBJ databases">
        <authorList>
            <consortium name="DOE Joint Genome Institute"/>
            <person name="Kuo A."/>
            <person name="Tarkka M."/>
            <person name="Buscot F."/>
            <person name="Kohler A."/>
            <person name="Nagy L.G."/>
            <person name="Floudas D."/>
            <person name="Copeland A."/>
            <person name="Barry K.W."/>
            <person name="Cichocki N."/>
            <person name="Veneault-Fourrey C."/>
            <person name="LaButti K."/>
            <person name="Lindquist E.A."/>
            <person name="Lipzen A."/>
            <person name="Lundell T."/>
            <person name="Morin E."/>
            <person name="Murat C."/>
            <person name="Sun H."/>
            <person name="Tunlid A."/>
            <person name="Henrissat B."/>
            <person name="Grigoriev I.V."/>
            <person name="Hibbett D.S."/>
            <person name="Martin F."/>
            <person name="Nordberg H.P."/>
            <person name="Cantor M.N."/>
            <person name="Hua S.X."/>
        </authorList>
    </citation>
    <scope>NUCLEOTIDE SEQUENCE [LARGE SCALE GENOMIC DNA]</scope>
    <source>
        <strain evidence="6 7">F 1598</strain>
    </source>
</reference>
<keyword evidence="3" id="KW-0732">Signal</keyword>
<dbReference type="STRING" id="765440.A0A0C3B766"/>
<dbReference type="OrthoDB" id="6132182at2759"/>
<dbReference type="PROSITE" id="PS00497">
    <property type="entry name" value="TYROSINASE_1"/>
    <property type="match status" value="1"/>
</dbReference>
<evidence type="ECO:0000256" key="2">
    <source>
        <dbReference type="ARBA" id="ARBA00023008"/>
    </source>
</evidence>
<reference evidence="7" key="2">
    <citation type="submission" date="2015-01" db="EMBL/GenBank/DDBJ databases">
        <title>Evolutionary Origins and Diversification of the Mycorrhizal Mutualists.</title>
        <authorList>
            <consortium name="DOE Joint Genome Institute"/>
            <consortium name="Mycorrhizal Genomics Consortium"/>
            <person name="Kohler A."/>
            <person name="Kuo A."/>
            <person name="Nagy L.G."/>
            <person name="Floudas D."/>
            <person name="Copeland A."/>
            <person name="Barry K.W."/>
            <person name="Cichocki N."/>
            <person name="Veneault-Fourrey C."/>
            <person name="LaButti K."/>
            <person name="Lindquist E.A."/>
            <person name="Lipzen A."/>
            <person name="Lundell T."/>
            <person name="Morin E."/>
            <person name="Murat C."/>
            <person name="Riley R."/>
            <person name="Ohm R."/>
            <person name="Sun H."/>
            <person name="Tunlid A."/>
            <person name="Henrissat B."/>
            <person name="Grigoriev I.V."/>
            <person name="Hibbett D.S."/>
            <person name="Martin F."/>
        </authorList>
    </citation>
    <scope>NUCLEOTIDE SEQUENCE [LARGE SCALE GENOMIC DNA]</scope>
    <source>
        <strain evidence="7">F 1598</strain>
    </source>
</reference>
<protein>
    <recommendedName>
        <fullName evidence="4 5">Tyrosinase copper-binding domain-containing protein</fullName>
    </recommendedName>
</protein>
<dbReference type="PROSITE" id="PS00498">
    <property type="entry name" value="TYROSINASE_2"/>
    <property type="match status" value="1"/>
</dbReference>
<keyword evidence="2" id="KW-0186">Copper</keyword>
<feature type="domain" description="Tyrosinase copper-binding" evidence="5">
    <location>
        <begin position="262"/>
        <end position="273"/>
    </location>
</feature>